<protein>
    <recommendedName>
        <fullName evidence="3">DUF4371 domain-containing protein</fullName>
    </recommendedName>
</protein>
<dbReference type="EMBL" id="AYRZ02000010">
    <property type="protein sequence ID" value="PHT69964.1"/>
    <property type="molecule type" value="Genomic_DNA"/>
</dbReference>
<evidence type="ECO:0008006" key="3">
    <source>
        <dbReference type="Google" id="ProtNLM"/>
    </source>
</evidence>
<accession>A0A2G2YJQ2</accession>
<evidence type="ECO:0000313" key="2">
    <source>
        <dbReference type="Proteomes" id="UP000222542"/>
    </source>
</evidence>
<dbReference type="Gramene" id="PHT69964">
    <property type="protein sequence ID" value="PHT69964"/>
    <property type="gene ID" value="T459_25068"/>
</dbReference>
<dbReference type="PANTHER" id="PTHR45749">
    <property type="match status" value="1"/>
</dbReference>
<dbReference type="STRING" id="4072.A0A2G2YJQ2"/>
<reference evidence="1 2" key="1">
    <citation type="journal article" date="2014" name="Nat. Genet.">
        <title>Genome sequence of the hot pepper provides insights into the evolution of pungency in Capsicum species.</title>
        <authorList>
            <person name="Kim S."/>
            <person name="Park M."/>
            <person name="Yeom S.I."/>
            <person name="Kim Y.M."/>
            <person name="Lee J.M."/>
            <person name="Lee H.A."/>
            <person name="Seo E."/>
            <person name="Choi J."/>
            <person name="Cheong K."/>
            <person name="Kim K.T."/>
            <person name="Jung K."/>
            <person name="Lee G.W."/>
            <person name="Oh S.K."/>
            <person name="Bae C."/>
            <person name="Kim S.B."/>
            <person name="Lee H.Y."/>
            <person name="Kim S.Y."/>
            <person name="Kim M.S."/>
            <person name="Kang B.C."/>
            <person name="Jo Y.D."/>
            <person name="Yang H.B."/>
            <person name="Jeong H.J."/>
            <person name="Kang W.H."/>
            <person name="Kwon J.K."/>
            <person name="Shin C."/>
            <person name="Lim J.Y."/>
            <person name="Park J.H."/>
            <person name="Huh J.H."/>
            <person name="Kim J.S."/>
            <person name="Kim B.D."/>
            <person name="Cohen O."/>
            <person name="Paran I."/>
            <person name="Suh M.C."/>
            <person name="Lee S.B."/>
            <person name="Kim Y.K."/>
            <person name="Shin Y."/>
            <person name="Noh S.J."/>
            <person name="Park J."/>
            <person name="Seo Y.S."/>
            <person name="Kwon S.Y."/>
            <person name="Kim H.A."/>
            <person name="Park J.M."/>
            <person name="Kim H.J."/>
            <person name="Choi S.B."/>
            <person name="Bosland P.W."/>
            <person name="Reeves G."/>
            <person name="Jo S.H."/>
            <person name="Lee B.W."/>
            <person name="Cho H.T."/>
            <person name="Choi H.S."/>
            <person name="Lee M.S."/>
            <person name="Yu Y."/>
            <person name="Do Choi Y."/>
            <person name="Park B.S."/>
            <person name="van Deynze A."/>
            <person name="Ashrafi H."/>
            <person name="Hill T."/>
            <person name="Kim W.T."/>
            <person name="Pai H.S."/>
            <person name="Ahn H.K."/>
            <person name="Yeam I."/>
            <person name="Giovannoni J.J."/>
            <person name="Rose J.K."/>
            <person name="Sorensen I."/>
            <person name="Lee S.J."/>
            <person name="Kim R.W."/>
            <person name="Choi I.Y."/>
            <person name="Choi B.S."/>
            <person name="Lim J.S."/>
            <person name="Lee Y.H."/>
            <person name="Choi D."/>
        </authorList>
    </citation>
    <scope>NUCLEOTIDE SEQUENCE [LARGE SCALE GENOMIC DNA]</scope>
    <source>
        <strain evidence="2">cv. CM334</strain>
    </source>
</reference>
<organism evidence="1 2">
    <name type="scientific">Capsicum annuum</name>
    <name type="common">Capsicum pepper</name>
    <dbReference type="NCBI Taxonomy" id="4072"/>
    <lineage>
        <taxon>Eukaryota</taxon>
        <taxon>Viridiplantae</taxon>
        <taxon>Streptophyta</taxon>
        <taxon>Embryophyta</taxon>
        <taxon>Tracheophyta</taxon>
        <taxon>Spermatophyta</taxon>
        <taxon>Magnoliopsida</taxon>
        <taxon>eudicotyledons</taxon>
        <taxon>Gunneridae</taxon>
        <taxon>Pentapetalae</taxon>
        <taxon>asterids</taxon>
        <taxon>lamiids</taxon>
        <taxon>Solanales</taxon>
        <taxon>Solanaceae</taxon>
        <taxon>Solanoideae</taxon>
        <taxon>Capsiceae</taxon>
        <taxon>Capsicum</taxon>
    </lineage>
</organism>
<reference evidence="1 2" key="2">
    <citation type="journal article" date="2017" name="Genome Biol.">
        <title>New reference genome sequences of hot pepper reveal the massive evolution of plant disease-resistance genes by retroduplication.</title>
        <authorList>
            <person name="Kim S."/>
            <person name="Park J."/>
            <person name="Yeom S.I."/>
            <person name="Kim Y.M."/>
            <person name="Seo E."/>
            <person name="Kim K.T."/>
            <person name="Kim M.S."/>
            <person name="Lee J.M."/>
            <person name="Cheong K."/>
            <person name="Shin H.S."/>
            <person name="Kim S.B."/>
            <person name="Han K."/>
            <person name="Lee J."/>
            <person name="Park M."/>
            <person name="Lee H.A."/>
            <person name="Lee H.Y."/>
            <person name="Lee Y."/>
            <person name="Oh S."/>
            <person name="Lee J.H."/>
            <person name="Choi E."/>
            <person name="Choi E."/>
            <person name="Lee S.E."/>
            <person name="Jeon J."/>
            <person name="Kim H."/>
            <person name="Choi G."/>
            <person name="Song H."/>
            <person name="Lee J."/>
            <person name="Lee S.C."/>
            <person name="Kwon J.K."/>
            <person name="Lee H.Y."/>
            <person name="Koo N."/>
            <person name="Hong Y."/>
            <person name="Kim R.W."/>
            <person name="Kang W.H."/>
            <person name="Huh J.H."/>
            <person name="Kang B.C."/>
            <person name="Yang T.J."/>
            <person name="Lee Y.H."/>
            <person name="Bennetzen J.L."/>
            <person name="Choi D."/>
        </authorList>
    </citation>
    <scope>NUCLEOTIDE SEQUENCE [LARGE SCALE GENOMIC DNA]</scope>
    <source>
        <strain evidence="2">cv. CM334</strain>
    </source>
</reference>
<dbReference type="PANTHER" id="PTHR45749:SF35">
    <property type="entry name" value="AC-LIKE TRANSPOSASE-RELATED"/>
    <property type="match status" value="1"/>
</dbReference>
<sequence>MKGKHQGVQKRLLDINPRSFYTPCCCHNLNLVLCDVANSCTKAISFFGVVQCIYTLFSSSSKRWKVFKDSVPGLSLKSLSQTR</sequence>
<dbReference type="AlphaFoldDB" id="A0A2G2YJQ2"/>
<comment type="caution">
    <text evidence="1">The sequence shown here is derived from an EMBL/GenBank/DDBJ whole genome shotgun (WGS) entry which is preliminary data.</text>
</comment>
<name>A0A2G2YJQ2_CAPAN</name>
<proteinExistence type="predicted"/>
<keyword evidence="2" id="KW-1185">Reference proteome</keyword>
<dbReference type="Proteomes" id="UP000222542">
    <property type="component" value="Unassembled WGS sequence"/>
</dbReference>
<gene>
    <name evidence="1" type="ORF">T459_25068</name>
</gene>
<evidence type="ECO:0000313" key="1">
    <source>
        <dbReference type="EMBL" id="PHT69964.1"/>
    </source>
</evidence>